<evidence type="ECO:0000313" key="2">
    <source>
        <dbReference type="EMBL" id="MDT1060317.1"/>
    </source>
</evidence>
<evidence type="ECO:0000256" key="1">
    <source>
        <dbReference type="SAM" id="MobiDB-lite"/>
    </source>
</evidence>
<sequence>MSRIPEQSKSSSKIEGPKLPEIENTKLPDVPKNSKALPEPEGLQTARPNFAVLRAVLGDIANKRAFLVWVAIPKDGGGFDKVPCNPATGSTKKPNSARDRAVMTLHEAEIAMDKLRADGIDAGVGVLCARAGLTALDLDRVITVNGKKAVESWAEIIGRSSYAEYSPSGQGLRVLFASVPDEVAGLSNGYERNKIGFYGARASKFVTLTGAALHDGREITDMTDEAAQPMLARWRAGGKGAASRAWTGDEAHDGYPRGRHGMDAAQEDVLSGASIHPALVAFLVRAAREYAIDEAEEQAWALYHASEAKEREPERWAARAGSIPGIIKWIKDQGGYIKPAPSEQRRQAVKGLVVSLSEERAKRAAQAAARQAEAGGPLMLGRNLMNLGIEISREEADWLEAATGEPWHMVGAEGIDLIEGLREMLAEQEAAQELDTAREDYQHREGNDPARHRWMLTAPSYYFNQIAVYLHKAMAMDMPGAAALGALTALSTLTANRYYIQGKYQTGLNIHSTITASSGAGKDTIVKLLAALGHVADVVTSSGVTSAGAIHELLLRGGGNASIVIDEFAKVLAAQKQDKSGNSIGAAAVLLSTFESALDVQPEKTYSQRSNMKRAVAFPYLVLFGASTGMALEEVLDRKLIGDGTLNRSIMIDSERANGGRWPVEHTPPRKAELIEELGEVFSQRTFTQHPSERKQTFYQRVKDDEGQWIVRESSKVRLIHPKPHWHWLRAELDALEAELGDLKELAARFERNATVVAGLLRLGDYIPALDDGVSELVISDEQMRWAIRFVSQCIRELALRFRGNIADGVVNEVLIDARRKLVQERQASTRTAYGKRYSKLLDRDYLPACIIARCLRRAKVYELPAYRSVMAELGWIEELDEQTLATATKDHKGPKPKSVFRMLPGLYQGL</sequence>
<keyword evidence="3" id="KW-1185">Reference proteome</keyword>
<reference evidence="3" key="1">
    <citation type="submission" date="2023-07" db="EMBL/GenBank/DDBJ databases">
        <title>Characterization of two Paracoccaceae strains isolated from Phycosphere and proposal of Xinfangfangia lacusdiani sp. nov.</title>
        <authorList>
            <person name="Deng Y."/>
            <person name="Zhang Y.Q."/>
        </authorList>
    </citation>
    <scope>NUCLEOTIDE SEQUENCE [LARGE SCALE GENOMIC DNA]</scope>
    <source>
        <strain evidence="3">CPCC 101403</strain>
    </source>
</reference>
<gene>
    <name evidence="2" type="ORF">RM190_00525</name>
</gene>
<feature type="compositionally biased region" description="Polar residues" evidence="1">
    <location>
        <begin position="1"/>
        <end position="13"/>
    </location>
</feature>
<dbReference type="Proteomes" id="UP001251085">
    <property type="component" value="Unassembled WGS sequence"/>
</dbReference>
<evidence type="ECO:0008006" key="4">
    <source>
        <dbReference type="Google" id="ProtNLM"/>
    </source>
</evidence>
<dbReference type="RefSeq" id="WP_311757430.1">
    <property type="nucleotide sequence ID" value="NZ_JAVRQI010000001.1"/>
</dbReference>
<accession>A0ABU3E7X2</accession>
<name>A0ABU3E7X2_9RHOB</name>
<organism evidence="2 3">
    <name type="scientific">Paracoccus broussonetiae</name>
    <dbReference type="NCBI Taxonomy" id="3075834"/>
    <lineage>
        <taxon>Bacteria</taxon>
        <taxon>Pseudomonadati</taxon>
        <taxon>Pseudomonadota</taxon>
        <taxon>Alphaproteobacteria</taxon>
        <taxon>Rhodobacterales</taxon>
        <taxon>Paracoccaceae</taxon>
        <taxon>Paracoccus</taxon>
    </lineage>
</organism>
<feature type="compositionally biased region" description="Basic and acidic residues" evidence="1">
    <location>
        <begin position="15"/>
        <end position="26"/>
    </location>
</feature>
<dbReference type="EMBL" id="JAVRQI010000001">
    <property type="protein sequence ID" value="MDT1060317.1"/>
    <property type="molecule type" value="Genomic_DNA"/>
</dbReference>
<proteinExistence type="predicted"/>
<evidence type="ECO:0000313" key="3">
    <source>
        <dbReference type="Proteomes" id="UP001251085"/>
    </source>
</evidence>
<protein>
    <recommendedName>
        <fullName evidence="4">DUF927 domain-containing protein</fullName>
    </recommendedName>
</protein>
<feature type="region of interest" description="Disordered" evidence="1">
    <location>
        <begin position="1"/>
        <end position="42"/>
    </location>
</feature>
<comment type="caution">
    <text evidence="2">The sequence shown here is derived from an EMBL/GenBank/DDBJ whole genome shotgun (WGS) entry which is preliminary data.</text>
</comment>